<reference evidence="1 2" key="1">
    <citation type="submission" date="2010-03" db="EMBL/GenBank/DDBJ databases">
        <title>The genome sequence of Eubacterium siraeum 70/3.</title>
        <authorList>
            <consortium name="metaHIT consortium -- http://www.metahit.eu/"/>
            <person name="Pajon A."/>
            <person name="Turner K."/>
            <person name="Parkhill J."/>
            <person name="Duncan S."/>
            <person name="Flint H."/>
        </authorList>
    </citation>
    <scope>NUCLEOTIDE SEQUENCE [LARGE SCALE GENOMIC DNA]</scope>
    <source>
        <strain evidence="1 2">70/3</strain>
    </source>
</reference>
<dbReference type="EMBL" id="FP929044">
    <property type="protein sequence ID" value="CBK96676.1"/>
    <property type="molecule type" value="Genomic_DNA"/>
</dbReference>
<accession>D4JUA7</accession>
<evidence type="ECO:0000313" key="2">
    <source>
        <dbReference type="Proteomes" id="UP000008803"/>
    </source>
</evidence>
<protein>
    <submittedName>
        <fullName evidence="1">Uncharacterized protein</fullName>
    </submittedName>
</protein>
<dbReference type="BioCyc" id="ESIR657319:G136K-1319-MONOMER"/>
<sequence>MNNNVDSMLEAVSSKLGITPQRLKEAMQKGDISIALEKMPEKDAKKLKSILGNPELIKKMMKSAQAQELKKIYEKSVMDGGQYE</sequence>
<evidence type="ECO:0000313" key="1">
    <source>
        <dbReference type="EMBL" id="CBK96676.1"/>
    </source>
</evidence>
<proteinExistence type="predicted"/>
<gene>
    <name evidence="1" type="ORF">EUS_15620</name>
</gene>
<dbReference type="Proteomes" id="UP000008803">
    <property type="component" value="Chromosome"/>
</dbReference>
<dbReference type="KEGG" id="esu:EUS_15620"/>
<dbReference type="AlphaFoldDB" id="D4JUA7"/>
<dbReference type="PATRIC" id="fig|657319.3.peg.1882"/>
<organism evidence="1 2">
    <name type="scientific">[Eubacterium] siraeum 70/3</name>
    <dbReference type="NCBI Taxonomy" id="657319"/>
    <lineage>
        <taxon>Bacteria</taxon>
        <taxon>Bacillati</taxon>
        <taxon>Bacillota</taxon>
        <taxon>Clostridia</taxon>
        <taxon>Eubacteriales</taxon>
        <taxon>Oscillospiraceae</taxon>
        <taxon>Oscillospiraceae incertae sedis</taxon>
    </lineage>
</organism>
<dbReference type="HOGENOM" id="CLU_2649108_0_0_9"/>
<reference evidence="1 2" key="2">
    <citation type="submission" date="2010-03" db="EMBL/GenBank/DDBJ databases">
        <authorList>
            <person name="Pajon A."/>
        </authorList>
    </citation>
    <scope>NUCLEOTIDE SEQUENCE [LARGE SCALE GENOMIC DNA]</scope>
    <source>
        <strain evidence="1 2">70/3</strain>
    </source>
</reference>
<name>D4JUA7_9FIRM</name>